<gene>
    <name evidence="1" type="ORF">J437_LFUL018184</name>
</gene>
<evidence type="ECO:0000313" key="2">
    <source>
        <dbReference type="Proteomes" id="UP000792457"/>
    </source>
</evidence>
<organism evidence="1 2">
    <name type="scientific">Ladona fulva</name>
    <name type="common">Scarce chaser dragonfly</name>
    <name type="synonym">Libellula fulva</name>
    <dbReference type="NCBI Taxonomy" id="123851"/>
    <lineage>
        <taxon>Eukaryota</taxon>
        <taxon>Metazoa</taxon>
        <taxon>Ecdysozoa</taxon>
        <taxon>Arthropoda</taxon>
        <taxon>Hexapoda</taxon>
        <taxon>Insecta</taxon>
        <taxon>Pterygota</taxon>
        <taxon>Palaeoptera</taxon>
        <taxon>Odonata</taxon>
        <taxon>Epiprocta</taxon>
        <taxon>Anisoptera</taxon>
        <taxon>Libelluloidea</taxon>
        <taxon>Libellulidae</taxon>
        <taxon>Ladona</taxon>
    </lineage>
</organism>
<accession>A0A8K0KMX9</accession>
<proteinExistence type="predicted"/>
<dbReference type="Proteomes" id="UP000792457">
    <property type="component" value="Unassembled WGS sequence"/>
</dbReference>
<sequence>MIDTRYQQAIVSRTGSEEIKIRLEIRCTRCTSKSTVSLRDWLVLLHFLHPCAKSSVYSNGECNERIIGRVRPCNETVPSSP</sequence>
<protein>
    <submittedName>
        <fullName evidence="1">Uncharacterized protein</fullName>
    </submittedName>
</protein>
<comment type="caution">
    <text evidence="1">The sequence shown here is derived from an EMBL/GenBank/DDBJ whole genome shotgun (WGS) entry which is preliminary data.</text>
</comment>
<name>A0A8K0KMX9_LADFU</name>
<dbReference type="AlphaFoldDB" id="A0A8K0KMX9"/>
<evidence type="ECO:0000313" key="1">
    <source>
        <dbReference type="EMBL" id="KAG8238239.1"/>
    </source>
</evidence>
<dbReference type="EMBL" id="KZ309311">
    <property type="protein sequence ID" value="KAG8238239.1"/>
    <property type="molecule type" value="Genomic_DNA"/>
</dbReference>
<reference evidence="1" key="2">
    <citation type="submission" date="2017-10" db="EMBL/GenBank/DDBJ databases">
        <title>Ladona fulva Genome sequencing and assembly.</title>
        <authorList>
            <person name="Murali S."/>
            <person name="Richards S."/>
            <person name="Bandaranaike D."/>
            <person name="Bellair M."/>
            <person name="Blankenburg K."/>
            <person name="Chao H."/>
            <person name="Dinh H."/>
            <person name="Doddapaneni H."/>
            <person name="Dugan-Rocha S."/>
            <person name="Elkadiri S."/>
            <person name="Gnanaolivu R."/>
            <person name="Hernandez B."/>
            <person name="Skinner E."/>
            <person name="Javaid M."/>
            <person name="Lee S."/>
            <person name="Li M."/>
            <person name="Ming W."/>
            <person name="Munidasa M."/>
            <person name="Muniz J."/>
            <person name="Nguyen L."/>
            <person name="Hughes D."/>
            <person name="Osuji N."/>
            <person name="Pu L.-L."/>
            <person name="Puazo M."/>
            <person name="Qu C."/>
            <person name="Quiroz J."/>
            <person name="Raj R."/>
            <person name="Weissenberger G."/>
            <person name="Xin Y."/>
            <person name="Zou X."/>
            <person name="Han Y."/>
            <person name="Worley K."/>
            <person name="Muzny D."/>
            <person name="Gibbs R."/>
        </authorList>
    </citation>
    <scope>NUCLEOTIDE SEQUENCE</scope>
    <source>
        <strain evidence="1">Sampled in the wild</strain>
    </source>
</reference>
<keyword evidence="2" id="KW-1185">Reference proteome</keyword>
<reference evidence="1" key="1">
    <citation type="submission" date="2013-04" db="EMBL/GenBank/DDBJ databases">
        <authorList>
            <person name="Qu J."/>
            <person name="Murali S.C."/>
            <person name="Bandaranaike D."/>
            <person name="Bellair M."/>
            <person name="Blankenburg K."/>
            <person name="Chao H."/>
            <person name="Dinh H."/>
            <person name="Doddapaneni H."/>
            <person name="Downs B."/>
            <person name="Dugan-Rocha S."/>
            <person name="Elkadiri S."/>
            <person name="Gnanaolivu R.D."/>
            <person name="Hernandez B."/>
            <person name="Javaid M."/>
            <person name="Jayaseelan J.C."/>
            <person name="Lee S."/>
            <person name="Li M."/>
            <person name="Ming W."/>
            <person name="Munidasa M."/>
            <person name="Muniz J."/>
            <person name="Nguyen L."/>
            <person name="Ongeri F."/>
            <person name="Osuji N."/>
            <person name="Pu L.-L."/>
            <person name="Puazo M."/>
            <person name="Qu C."/>
            <person name="Quiroz J."/>
            <person name="Raj R."/>
            <person name="Weissenberger G."/>
            <person name="Xin Y."/>
            <person name="Zou X."/>
            <person name="Han Y."/>
            <person name="Richards S."/>
            <person name="Worley K."/>
            <person name="Muzny D."/>
            <person name="Gibbs R."/>
        </authorList>
    </citation>
    <scope>NUCLEOTIDE SEQUENCE</scope>
    <source>
        <strain evidence="1">Sampled in the wild</strain>
    </source>
</reference>